<comment type="caution">
    <text evidence="3">The sequence shown here is derived from an EMBL/GenBank/DDBJ whole genome shotgun (WGS) entry which is preliminary data.</text>
</comment>
<keyword evidence="1" id="KW-0732">Signal</keyword>
<dbReference type="AlphaFoldDB" id="A0A1G1KQF4"/>
<dbReference type="SUPFAM" id="SSF53807">
    <property type="entry name" value="Helical backbone' metal receptor"/>
    <property type="match status" value="1"/>
</dbReference>
<dbReference type="PANTHER" id="PTHR30535">
    <property type="entry name" value="VITAMIN B12-BINDING PROTEIN"/>
    <property type="match status" value="1"/>
</dbReference>
<organism evidence="3 4">
    <name type="scientific">Candidatus Danuiimicrobium aquiferis</name>
    <dbReference type="NCBI Taxonomy" id="1801832"/>
    <lineage>
        <taxon>Bacteria</taxon>
        <taxon>Pseudomonadati</taxon>
        <taxon>Candidatus Omnitrophota</taxon>
        <taxon>Candidatus Danuiimicrobium</taxon>
    </lineage>
</organism>
<evidence type="ECO:0000259" key="2">
    <source>
        <dbReference type="PROSITE" id="PS50983"/>
    </source>
</evidence>
<reference evidence="3 4" key="1">
    <citation type="journal article" date="2016" name="Nat. Commun.">
        <title>Thousands of microbial genomes shed light on interconnected biogeochemical processes in an aquifer system.</title>
        <authorList>
            <person name="Anantharaman K."/>
            <person name="Brown C.T."/>
            <person name="Hug L.A."/>
            <person name="Sharon I."/>
            <person name="Castelle C.J."/>
            <person name="Probst A.J."/>
            <person name="Thomas B.C."/>
            <person name="Singh A."/>
            <person name="Wilkins M.J."/>
            <person name="Karaoz U."/>
            <person name="Brodie E.L."/>
            <person name="Williams K.H."/>
            <person name="Hubbard S.S."/>
            <person name="Banfield J.F."/>
        </authorList>
    </citation>
    <scope>NUCLEOTIDE SEQUENCE [LARGE SCALE GENOMIC DNA]</scope>
</reference>
<sequence>MISFKKIPVITLLFIVSFVLSRQLFAQEAYPKRIISLGPAITESLYLLNAGDRIVGNTIYCERPEAAKKNEKIGTVVEINLEKIVSLEPDLIIATSLTNSQAKEKLKMLGLRVVEISQAQSFGDLCDNFIRLGEIVGQKQLAEEITATAKNEVTSLKAKTEALPKPTVFLQLGMKPLVTVTQDSFMNDYIEFAGGVNIAKGIGRPLYSKEKVAASNPDVIIVVSMGTNNAEEEKKNWESYQELKAVQKKRIYIIDSNPLCSPTPVSFVAALQNVIHLLHPDDEQ</sequence>
<evidence type="ECO:0000313" key="3">
    <source>
        <dbReference type="EMBL" id="OGW95170.1"/>
    </source>
</evidence>
<proteinExistence type="predicted"/>
<dbReference type="PANTHER" id="PTHR30535:SF34">
    <property type="entry name" value="MOLYBDATE-BINDING PROTEIN MOLA"/>
    <property type="match status" value="1"/>
</dbReference>
<dbReference type="InterPro" id="IPR002491">
    <property type="entry name" value="ABC_transptr_periplasmic_BD"/>
</dbReference>
<dbReference type="CDD" id="cd01143">
    <property type="entry name" value="YvrC"/>
    <property type="match status" value="1"/>
</dbReference>
<dbReference type="InterPro" id="IPR054828">
    <property type="entry name" value="Vit_B12_bind_prot"/>
</dbReference>
<name>A0A1G1KQF4_9BACT</name>
<dbReference type="Pfam" id="PF01497">
    <property type="entry name" value="Peripla_BP_2"/>
    <property type="match status" value="1"/>
</dbReference>
<gene>
    <name evidence="3" type="ORF">A3G33_04370</name>
</gene>
<dbReference type="InterPro" id="IPR050902">
    <property type="entry name" value="ABC_Transporter_SBP"/>
</dbReference>
<dbReference type="Gene3D" id="3.40.50.1980">
    <property type="entry name" value="Nitrogenase molybdenum iron protein domain"/>
    <property type="match status" value="2"/>
</dbReference>
<dbReference type="PROSITE" id="PS50983">
    <property type="entry name" value="FE_B12_PBP"/>
    <property type="match status" value="1"/>
</dbReference>
<protein>
    <recommendedName>
        <fullName evidence="2">Fe/B12 periplasmic-binding domain-containing protein</fullName>
    </recommendedName>
</protein>
<evidence type="ECO:0000256" key="1">
    <source>
        <dbReference type="ARBA" id="ARBA00022729"/>
    </source>
</evidence>
<feature type="domain" description="Fe/B12 periplasmic-binding" evidence="2">
    <location>
        <begin position="33"/>
        <end position="282"/>
    </location>
</feature>
<dbReference type="Proteomes" id="UP000178187">
    <property type="component" value="Unassembled WGS sequence"/>
</dbReference>
<evidence type="ECO:0000313" key="4">
    <source>
        <dbReference type="Proteomes" id="UP000178187"/>
    </source>
</evidence>
<dbReference type="NCBIfam" id="NF038402">
    <property type="entry name" value="TroA_like"/>
    <property type="match status" value="1"/>
</dbReference>
<dbReference type="GO" id="GO:0071281">
    <property type="term" value="P:cellular response to iron ion"/>
    <property type="evidence" value="ECO:0007669"/>
    <property type="project" value="TreeGrafter"/>
</dbReference>
<dbReference type="EMBL" id="MHFR01000068">
    <property type="protein sequence ID" value="OGW95170.1"/>
    <property type="molecule type" value="Genomic_DNA"/>
</dbReference>
<accession>A0A1G1KQF4</accession>